<dbReference type="Proteomes" id="UP000325849">
    <property type="component" value="Unassembled WGS sequence"/>
</dbReference>
<name>A0A5N8VEZ0_9ACTN</name>
<comment type="caution">
    <text evidence="1">The sequence shown here is derived from an EMBL/GenBank/DDBJ whole genome shotgun (WGS) entry which is preliminary data.</text>
</comment>
<dbReference type="AlphaFoldDB" id="A0A5N8VEZ0"/>
<dbReference type="OrthoDB" id="7918484at2"/>
<organism evidence="1 2">
    <name type="scientific">Streptomyces adustus</name>
    <dbReference type="NCBI Taxonomy" id="1609272"/>
    <lineage>
        <taxon>Bacteria</taxon>
        <taxon>Bacillati</taxon>
        <taxon>Actinomycetota</taxon>
        <taxon>Actinomycetes</taxon>
        <taxon>Kitasatosporales</taxon>
        <taxon>Streptomycetaceae</taxon>
        <taxon>Streptomyces</taxon>
    </lineage>
</organism>
<dbReference type="EMBL" id="VJZD01000052">
    <property type="protein sequence ID" value="MPY32634.1"/>
    <property type="molecule type" value="Genomic_DNA"/>
</dbReference>
<reference evidence="1 2" key="1">
    <citation type="submission" date="2019-07" db="EMBL/GenBank/DDBJ databases">
        <title>New species of Amycolatopsis and Streptomyces.</title>
        <authorList>
            <person name="Duangmal K."/>
            <person name="Teo W.F.A."/>
            <person name="Lipun K."/>
        </authorList>
    </citation>
    <scope>NUCLEOTIDE SEQUENCE [LARGE SCALE GENOMIC DNA]</scope>
    <source>
        <strain evidence="1 2">NBRC 109810</strain>
    </source>
</reference>
<dbReference type="RefSeq" id="WP_152888235.1">
    <property type="nucleotide sequence ID" value="NZ_VJZD01000052.1"/>
</dbReference>
<gene>
    <name evidence="1" type="ORF">FNH09_15560</name>
</gene>
<protein>
    <submittedName>
        <fullName evidence="1">Sugar ABC transporter substrate-binding protein</fullName>
    </submittedName>
</protein>
<dbReference type="SUPFAM" id="SSF53850">
    <property type="entry name" value="Periplasmic binding protein-like II"/>
    <property type="match status" value="1"/>
</dbReference>
<sequence>MGTGNVERRTILKVAGASMATLGLAATTGCGGDSGTSADGTVTIRYSWWGADERAKRINQSIALFEKKYPKIKVKTDFQDYASFWEKFQTQAAGGNPPDVFQNAVGFLRKYDKRGILMDLKSQIDAGNLSLDHFRAGVTKVGEVDGKQLGIPVGSNTMALVVDKKVLAKAGVDPQPGWTWDEYFKALKTIHDKTKVPGDTGYFGIMYLYDLYLRQNGKAFFDKDGLGFEQTDLTEWWTDGYNRVKAGIITSPKTVEQDKPKSSLSAGHAACEFTWDNFTVRYSAEGTSEYGLAPIPTTDGKDTGQYLASLMLSASARTQHPKEVAQFIDFMVHDPEVGKIMGYDRGVLATTDQFDAYKPTDAVGKEIAQYEQDTAAAGVLGAITPHPSGADTVEAAFLRISGDMAQGKTKVSDAVKQFFSESEAAFQA</sequence>
<evidence type="ECO:0000313" key="1">
    <source>
        <dbReference type="EMBL" id="MPY32634.1"/>
    </source>
</evidence>
<dbReference type="InterPro" id="IPR006059">
    <property type="entry name" value="SBP"/>
</dbReference>
<dbReference type="PANTHER" id="PTHR43649:SF30">
    <property type="entry name" value="ABC TRANSPORTER SUBSTRATE-BINDING PROTEIN"/>
    <property type="match status" value="1"/>
</dbReference>
<dbReference type="InterPro" id="IPR050490">
    <property type="entry name" value="Bact_solute-bd_prot1"/>
</dbReference>
<evidence type="ECO:0000313" key="2">
    <source>
        <dbReference type="Proteomes" id="UP000325849"/>
    </source>
</evidence>
<dbReference type="PANTHER" id="PTHR43649">
    <property type="entry name" value="ARABINOSE-BINDING PROTEIN-RELATED"/>
    <property type="match status" value="1"/>
</dbReference>
<proteinExistence type="predicted"/>
<dbReference type="Gene3D" id="3.40.190.10">
    <property type="entry name" value="Periplasmic binding protein-like II"/>
    <property type="match status" value="2"/>
</dbReference>
<dbReference type="CDD" id="cd13585">
    <property type="entry name" value="PBP2_TMBP_like"/>
    <property type="match status" value="1"/>
</dbReference>
<accession>A0A5N8VEZ0</accession>
<keyword evidence="2" id="KW-1185">Reference proteome</keyword>
<dbReference type="Pfam" id="PF01547">
    <property type="entry name" value="SBP_bac_1"/>
    <property type="match status" value="1"/>
</dbReference>